<evidence type="ECO:0000313" key="6">
    <source>
        <dbReference type="RefSeq" id="XP_060673961.1"/>
    </source>
</evidence>
<proteinExistence type="predicted"/>
<dbReference type="InterPro" id="IPR027417">
    <property type="entry name" value="P-loop_NTPase"/>
</dbReference>
<dbReference type="SUPFAM" id="SSF52540">
    <property type="entry name" value="P-loop containing nucleoside triphosphate hydrolases"/>
    <property type="match status" value="1"/>
</dbReference>
<dbReference type="Gene3D" id="1.10.8.430">
    <property type="entry name" value="Helical domain of apoptotic protease-activating factors"/>
    <property type="match status" value="1"/>
</dbReference>
<dbReference type="RefSeq" id="XP_060673961.1">
    <property type="nucleotide sequence ID" value="XM_060817978.1"/>
</dbReference>
<dbReference type="InterPro" id="IPR058192">
    <property type="entry name" value="WHD_ROQ1-like"/>
</dbReference>
<dbReference type="InterPro" id="IPR032675">
    <property type="entry name" value="LRR_dom_sf"/>
</dbReference>
<evidence type="ECO:0000256" key="1">
    <source>
        <dbReference type="ARBA" id="ARBA00022614"/>
    </source>
</evidence>
<evidence type="ECO:0000313" key="5">
    <source>
        <dbReference type="Proteomes" id="UP001652623"/>
    </source>
</evidence>
<dbReference type="PRINTS" id="PR00364">
    <property type="entry name" value="DISEASERSIST"/>
</dbReference>
<dbReference type="PANTHER" id="PTHR11017:SF479">
    <property type="entry name" value="DISEASE RESISTANCE PROTEIN (TIR-NBS-LRR CLASS) FAMILY"/>
    <property type="match status" value="1"/>
</dbReference>
<feature type="domain" description="NB-ARC" evidence="3">
    <location>
        <begin position="1"/>
        <end position="148"/>
    </location>
</feature>
<dbReference type="GeneID" id="132804074"/>
<accession>A0ABM4AB52</accession>
<dbReference type="Proteomes" id="UP001652623">
    <property type="component" value="Chromosome 6"/>
</dbReference>
<keyword evidence="1" id="KW-0433">Leucine-rich repeat</keyword>
<name>A0ABM4AB52_ZIZJJ</name>
<reference evidence="6" key="1">
    <citation type="submission" date="2025-08" db="UniProtKB">
        <authorList>
            <consortium name="RefSeq"/>
        </authorList>
    </citation>
    <scope>IDENTIFICATION</scope>
    <source>
        <tissue evidence="6">Seedling</tissue>
    </source>
</reference>
<dbReference type="InterPro" id="IPR044974">
    <property type="entry name" value="Disease_R_plants"/>
</dbReference>
<dbReference type="Gene3D" id="3.40.50.300">
    <property type="entry name" value="P-loop containing nucleotide triphosphate hydrolases"/>
    <property type="match status" value="1"/>
</dbReference>
<dbReference type="Pfam" id="PF23282">
    <property type="entry name" value="WHD_ROQ1"/>
    <property type="match status" value="1"/>
</dbReference>
<dbReference type="InterPro" id="IPR002182">
    <property type="entry name" value="NB-ARC"/>
</dbReference>
<evidence type="ECO:0000259" key="4">
    <source>
        <dbReference type="Pfam" id="PF23282"/>
    </source>
</evidence>
<dbReference type="Gene3D" id="3.80.10.10">
    <property type="entry name" value="Ribonuclease Inhibitor"/>
    <property type="match status" value="1"/>
</dbReference>
<protein>
    <submittedName>
        <fullName evidence="6">Disease resistance protein RPV1-like</fullName>
    </submittedName>
</protein>
<feature type="domain" description="Disease resistance protein Roq1-like winged-helix" evidence="4">
    <location>
        <begin position="219"/>
        <end position="289"/>
    </location>
</feature>
<dbReference type="SUPFAM" id="SSF52058">
    <property type="entry name" value="L domain-like"/>
    <property type="match status" value="1"/>
</dbReference>
<dbReference type="InterPro" id="IPR042197">
    <property type="entry name" value="Apaf_helical"/>
</dbReference>
<sequence length="500" mass="57450">MGGIGKTTLASAVYQRLSYCHFEGRYFVWNVREEYARHGPNHLRKKLLSELLNDEAILRMDTPFVISPFILDRLKRKKVLAVLDDVDNSIHLDALVEGYNQLASGSRIIVTSRNKQVLKKVADDIYKVERLNQNESLELFHLHAFRKNISQAIDDEMVLGVTSYANGNPLALKVLGSFLWSRIEKDWESALKTLKRIPNPEIQDVLRISYEGLDDQGIKDTFLDIACLFNSTFSRDIAVSILDDGNSFVNIEISVLIDKSLIESNEDPVDNLLWMHDLIRQMGRAIVRDEHIQSSNCSRLEPQQSKSEIKENVNLCRGAFSNMHNLQILKIYCCDDISISEFVKVYTDNIAGHEFKLSTPKGLDPYLSDKLRYFQWDFYPLNSLPSKFNLQNLVQLVLRGSRVEKLWNYKVQPLPLLRMIDLSYSKFLTQLPDLPQARKLESINLEGCTSFVQVFSSLQNLDKLTYLNLNGCSKLRDFFRKASKSTGYMEVAALEELKKF</sequence>
<organism evidence="5 6">
    <name type="scientific">Ziziphus jujuba</name>
    <name type="common">Chinese jujube</name>
    <name type="synonym">Ziziphus sativa</name>
    <dbReference type="NCBI Taxonomy" id="326968"/>
    <lineage>
        <taxon>Eukaryota</taxon>
        <taxon>Viridiplantae</taxon>
        <taxon>Streptophyta</taxon>
        <taxon>Embryophyta</taxon>
        <taxon>Tracheophyta</taxon>
        <taxon>Spermatophyta</taxon>
        <taxon>Magnoliopsida</taxon>
        <taxon>eudicotyledons</taxon>
        <taxon>Gunneridae</taxon>
        <taxon>Pentapetalae</taxon>
        <taxon>rosids</taxon>
        <taxon>fabids</taxon>
        <taxon>Rosales</taxon>
        <taxon>Rhamnaceae</taxon>
        <taxon>Paliureae</taxon>
        <taxon>Ziziphus</taxon>
    </lineage>
</organism>
<keyword evidence="2" id="KW-0677">Repeat</keyword>
<evidence type="ECO:0000256" key="2">
    <source>
        <dbReference type="ARBA" id="ARBA00022737"/>
    </source>
</evidence>
<gene>
    <name evidence="6" type="primary">LOC132804074</name>
</gene>
<dbReference type="Pfam" id="PF00931">
    <property type="entry name" value="NB-ARC"/>
    <property type="match status" value="1"/>
</dbReference>
<evidence type="ECO:0000259" key="3">
    <source>
        <dbReference type="Pfam" id="PF00931"/>
    </source>
</evidence>
<keyword evidence="5" id="KW-1185">Reference proteome</keyword>
<dbReference type="PANTHER" id="PTHR11017">
    <property type="entry name" value="LEUCINE-RICH REPEAT-CONTAINING PROTEIN"/>
    <property type="match status" value="1"/>
</dbReference>